<dbReference type="PATRIC" id="fig|348151.3.peg.222"/>
<organism evidence="5 6">
    <name type="scientific">Furfurilactobacillus siliginis</name>
    <dbReference type="NCBI Taxonomy" id="348151"/>
    <lineage>
        <taxon>Bacteria</taxon>
        <taxon>Bacillati</taxon>
        <taxon>Bacillota</taxon>
        <taxon>Bacilli</taxon>
        <taxon>Lactobacillales</taxon>
        <taxon>Lactobacillaceae</taxon>
        <taxon>Furfurilactobacillus</taxon>
    </lineage>
</organism>
<dbReference type="Proteomes" id="UP000321429">
    <property type="component" value="Unassembled WGS sequence"/>
</dbReference>
<evidence type="ECO:0000256" key="1">
    <source>
        <dbReference type="SAM" id="MobiDB-lite"/>
    </source>
</evidence>
<dbReference type="EMBL" id="JQCB01000001">
    <property type="protein sequence ID" value="KRN97289.1"/>
    <property type="molecule type" value="Genomic_DNA"/>
</dbReference>
<evidence type="ECO:0000313" key="5">
    <source>
        <dbReference type="EMBL" id="KRN97289.1"/>
    </source>
</evidence>
<evidence type="ECO:0000313" key="7">
    <source>
        <dbReference type="Proteomes" id="UP000321429"/>
    </source>
</evidence>
<name>A0A0R2L666_9LACO</name>
<dbReference type="Pfam" id="PF13020">
    <property type="entry name" value="NOV_C"/>
    <property type="match status" value="1"/>
</dbReference>
<feature type="domain" description="Protein NO VEIN C-terminal" evidence="3">
    <location>
        <begin position="298"/>
        <end position="372"/>
    </location>
</feature>
<dbReference type="AlphaFoldDB" id="A0A0R2L666"/>
<dbReference type="Gene3D" id="3.30.920.90">
    <property type="match status" value="1"/>
</dbReference>
<accession>A0A0R2L666</accession>
<dbReference type="InterPro" id="IPR021961">
    <property type="entry name" value="McrB_DNA-bd"/>
</dbReference>
<feature type="region of interest" description="Disordered" evidence="1">
    <location>
        <begin position="244"/>
        <end position="266"/>
    </location>
</feature>
<dbReference type="Pfam" id="PF12102">
    <property type="entry name" value="MrcB_N"/>
    <property type="match status" value="1"/>
</dbReference>
<dbReference type="OrthoDB" id="9781481at2"/>
<dbReference type="RefSeq" id="WP_057808549.1">
    <property type="nucleotide sequence ID" value="NZ_BJUD01000013.1"/>
</dbReference>
<proteinExistence type="predicted"/>
<evidence type="ECO:0000259" key="3">
    <source>
        <dbReference type="Pfam" id="PF13020"/>
    </source>
</evidence>
<gene>
    <name evidence="5" type="ORF">IV55_GL000217</name>
    <name evidence="4" type="ORF">LSI01_09110</name>
</gene>
<reference evidence="4 7" key="2">
    <citation type="submission" date="2019-07" db="EMBL/GenBank/DDBJ databases">
        <title>Whole genome shotgun sequence of Lactobacillus siliginis NBRC 101315.</title>
        <authorList>
            <person name="Hosoyama A."/>
            <person name="Uohara A."/>
            <person name="Ohji S."/>
            <person name="Ichikawa N."/>
        </authorList>
    </citation>
    <scope>NUCLEOTIDE SEQUENCE [LARGE SCALE GENOMIC DNA]</scope>
    <source>
        <strain evidence="4 7">NBRC 101315</strain>
    </source>
</reference>
<keyword evidence="6" id="KW-1185">Reference proteome</keyword>
<dbReference type="InterPro" id="IPR024975">
    <property type="entry name" value="NOV_C"/>
</dbReference>
<dbReference type="Proteomes" id="UP000051139">
    <property type="component" value="Unassembled WGS sequence"/>
</dbReference>
<protein>
    <submittedName>
        <fullName evidence="5">Uncharacterized protein</fullName>
    </submittedName>
</protein>
<dbReference type="STRING" id="348151.IV55_GL000217"/>
<feature type="domain" description="Type IV methyl-directed restriction enzyme EcoKMcrB subunit DNA-binding" evidence="2">
    <location>
        <begin position="11"/>
        <end position="191"/>
    </location>
</feature>
<dbReference type="EMBL" id="BJUD01000013">
    <property type="protein sequence ID" value="GEK28600.1"/>
    <property type="molecule type" value="Genomic_DNA"/>
</dbReference>
<sequence>MLTLKDYLIHVLENYLMESKTPHRNNSLAKYISTEIHTVIPTSIFPTTRYLTKASSGQGNWATIPWVGIFDKKISTSAEGGYDIVYLFKSDYSGVYLSLNQGYTYFKENFPAETRDKNIILTSTYWQNQLQGITRDEDEHFTFDEINLNFHQKTTLLPKGYELGNIYSRYYSLEELKRISSEQLFADLGKMKLLLSDISNSLLFSYNEFNDFIINHNDTNSLKQQIDDESSIYSTDELGTQYDIPTGLSLPKNESSSTHYTHKNYEKNHRKNAKLGLFAEKLVLKKERSLLNSIPELKHLSNKIEHTSVKIGDGTGYDIKSYRLINNRPSEYFIEVKATSDTINTPFYMSKNEINVAANTKNKYAIFRVFKDFQGKWAYYVIDGPFVGSSKIAYIPTQYKVVPKDI</sequence>
<evidence type="ECO:0000313" key="6">
    <source>
        <dbReference type="Proteomes" id="UP000051139"/>
    </source>
</evidence>
<evidence type="ECO:0000313" key="4">
    <source>
        <dbReference type="EMBL" id="GEK28600.1"/>
    </source>
</evidence>
<comment type="caution">
    <text evidence="5">The sequence shown here is derived from an EMBL/GenBank/DDBJ whole genome shotgun (WGS) entry which is preliminary data.</text>
</comment>
<reference evidence="5 6" key="1">
    <citation type="journal article" date="2015" name="Genome Announc.">
        <title>Expanding the biotechnology potential of lactobacilli through comparative genomics of 213 strains and associated genera.</title>
        <authorList>
            <person name="Sun Z."/>
            <person name="Harris H.M."/>
            <person name="McCann A."/>
            <person name="Guo C."/>
            <person name="Argimon S."/>
            <person name="Zhang W."/>
            <person name="Yang X."/>
            <person name="Jeffery I.B."/>
            <person name="Cooney J.C."/>
            <person name="Kagawa T.F."/>
            <person name="Liu W."/>
            <person name="Song Y."/>
            <person name="Salvetti E."/>
            <person name="Wrobel A."/>
            <person name="Rasinkangas P."/>
            <person name="Parkhill J."/>
            <person name="Rea M.C."/>
            <person name="O'Sullivan O."/>
            <person name="Ritari J."/>
            <person name="Douillard F.P."/>
            <person name="Paul Ross R."/>
            <person name="Yang R."/>
            <person name="Briner A.E."/>
            <person name="Felis G.E."/>
            <person name="de Vos W.M."/>
            <person name="Barrangou R."/>
            <person name="Klaenhammer T.R."/>
            <person name="Caufield P.W."/>
            <person name="Cui Y."/>
            <person name="Zhang H."/>
            <person name="O'Toole P.W."/>
        </authorList>
    </citation>
    <scope>NUCLEOTIDE SEQUENCE [LARGE SCALE GENOMIC DNA]</scope>
    <source>
        <strain evidence="5 6">DSM 22696</strain>
    </source>
</reference>
<evidence type="ECO:0000259" key="2">
    <source>
        <dbReference type="Pfam" id="PF12102"/>
    </source>
</evidence>